<evidence type="ECO:0000313" key="3">
    <source>
        <dbReference type="Proteomes" id="UP000194236"/>
    </source>
</evidence>
<sequence>MFWIKLLSISSLFIITINGESRYLLKHKPNCTENHLKQIELKVAKMMPIGPFARKLPENFDQAKGFCK</sequence>
<dbReference type="Proteomes" id="UP000194236">
    <property type="component" value="Unassembled WGS sequence"/>
</dbReference>
<keyword evidence="1" id="KW-0732">Signal</keyword>
<feature type="chain" id="PRO_5011007355" evidence="1">
    <location>
        <begin position="20"/>
        <end position="68"/>
    </location>
</feature>
<evidence type="ECO:0000256" key="1">
    <source>
        <dbReference type="SAM" id="SignalP"/>
    </source>
</evidence>
<gene>
    <name evidence="2" type="ORF">BLA29_013845</name>
</gene>
<comment type="caution">
    <text evidence="2">The sequence shown here is derived from an EMBL/GenBank/DDBJ whole genome shotgun (WGS) entry which is preliminary data.</text>
</comment>
<protein>
    <submittedName>
        <fullName evidence="2">Uncharacterized protein</fullName>
    </submittedName>
</protein>
<name>A0A1Y3BQ00_EURMA</name>
<feature type="signal peptide" evidence="1">
    <location>
        <begin position="1"/>
        <end position="19"/>
    </location>
</feature>
<keyword evidence="3" id="KW-1185">Reference proteome</keyword>
<organism evidence="2 3">
    <name type="scientific">Euroglyphus maynei</name>
    <name type="common">Mayne's house dust mite</name>
    <dbReference type="NCBI Taxonomy" id="6958"/>
    <lineage>
        <taxon>Eukaryota</taxon>
        <taxon>Metazoa</taxon>
        <taxon>Ecdysozoa</taxon>
        <taxon>Arthropoda</taxon>
        <taxon>Chelicerata</taxon>
        <taxon>Arachnida</taxon>
        <taxon>Acari</taxon>
        <taxon>Acariformes</taxon>
        <taxon>Sarcoptiformes</taxon>
        <taxon>Astigmata</taxon>
        <taxon>Psoroptidia</taxon>
        <taxon>Analgoidea</taxon>
        <taxon>Pyroglyphidae</taxon>
        <taxon>Pyroglyphinae</taxon>
        <taxon>Euroglyphus</taxon>
    </lineage>
</organism>
<dbReference type="AlphaFoldDB" id="A0A1Y3BQ00"/>
<accession>A0A1Y3BQ00</accession>
<proteinExistence type="predicted"/>
<reference evidence="2 3" key="1">
    <citation type="submission" date="2017-03" db="EMBL/GenBank/DDBJ databases">
        <title>Genome Survey of Euroglyphus maynei.</title>
        <authorList>
            <person name="Arlian L.G."/>
            <person name="Morgan M.S."/>
            <person name="Rider S.D."/>
        </authorList>
    </citation>
    <scope>NUCLEOTIDE SEQUENCE [LARGE SCALE GENOMIC DNA]</scope>
    <source>
        <strain evidence="2">Arlian Lab</strain>
        <tissue evidence="2">Whole body</tissue>
    </source>
</reference>
<evidence type="ECO:0000313" key="2">
    <source>
        <dbReference type="EMBL" id="OTF81676.1"/>
    </source>
</evidence>
<dbReference type="EMBL" id="MUJZ01012396">
    <property type="protein sequence ID" value="OTF81676.1"/>
    <property type="molecule type" value="Genomic_DNA"/>
</dbReference>